<dbReference type="Proteomes" id="UP000317494">
    <property type="component" value="Unassembled WGS sequence"/>
</dbReference>
<evidence type="ECO:0008006" key="5">
    <source>
        <dbReference type="Google" id="ProtNLM"/>
    </source>
</evidence>
<organism evidence="3 4">
    <name type="scientific">Synchytrium endobioticum</name>
    <dbReference type="NCBI Taxonomy" id="286115"/>
    <lineage>
        <taxon>Eukaryota</taxon>
        <taxon>Fungi</taxon>
        <taxon>Fungi incertae sedis</taxon>
        <taxon>Chytridiomycota</taxon>
        <taxon>Chytridiomycota incertae sedis</taxon>
        <taxon>Chytridiomycetes</taxon>
        <taxon>Synchytriales</taxon>
        <taxon>Synchytriaceae</taxon>
        <taxon>Synchytrium</taxon>
    </lineage>
</organism>
<feature type="region of interest" description="Disordered" evidence="1">
    <location>
        <begin position="100"/>
        <end position="134"/>
    </location>
</feature>
<accession>A0A507BU48</accession>
<evidence type="ECO:0000256" key="1">
    <source>
        <dbReference type="SAM" id="MobiDB-lite"/>
    </source>
</evidence>
<sequence>MKWNLMMRVIAIVVLSLVLYQLASAGFCSSPSSVGVVSSHCRNRQVPSSDDDRSGVSTGMQSGFGGLHDGSSLIPGAHQGPGTSLDLVLPQGLWKLKFSREKDEAQDDDEHSTISVLTTKDDRPGTSTERHSCPVPKLCVRPKLVSAASPQEPGTEFSHPLPAGRLMVKVSRAKDYDEHAETPVSATGRPVEQLSIRRSKSSNF</sequence>
<feature type="region of interest" description="Disordered" evidence="1">
    <location>
        <begin position="174"/>
        <end position="204"/>
    </location>
</feature>
<evidence type="ECO:0000256" key="2">
    <source>
        <dbReference type="SAM" id="SignalP"/>
    </source>
</evidence>
<dbReference type="AlphaFoldDB" id="A0A507BU48"/>
<dbReference type="VEuPathDB" id="FungiDB:SeMB42_g07901"/>
<dbReference type="EMBL" id="QEAN01000672">
    <property type="protein sequence ID" value="TPX30569.1"/>
    <property type="molecule type" value="Genomic_DNA"/>
</dbReference>
<comment type="caution">
    <text evidence="3">The sequence shown here is derived from an EMBL/GenBank/DDBJ whole genome shotgun (WGS) entry which is preliminary data.</text>
</comment>
<feature type="compositionally biased region" description="Basic and acidic residues" evidence="1">
    <location>
        <begin position="119"/>
        <end position="132"/>
    </location>
</feature>
<evidence type="ECO:0000313" key="4">
    <source>
        <dbReference type="Proteomes" id="UP000317494"/>
    </source>
</evidence>
<feature type="region of interest" description="Disordered" evidence="1">
    <location>
        <begin position="42"/>
        <end position="62"/>
    </location>
</feature>
<evidence type="ECO:0000313" key="3">
    <source>
        <dbReference type="EMBL" id="TPX30569.1"/>
    </source>
</evidence>
<proteinExistence type="predicted"/>
<protein>
    <recommendedName>
        <fullName evidence="5">SHSP domain-containing protein</fullName>
    </recommendedName>
</protein>
<name>A0A507BU48_9FUNG</name>
<keyword evidence="4" id="KW-1185">Reference proteome</keyword>
<keyword evidence="2" id="KW-0732">Signal</keyword>
<feature type="chain" id="PRO_5021384848" description="SHSP domain-containing protein" evidence="2">
    <location>
        <begin position="26"/>
        <end position="204"/>
    </location>
</feature>
<feature type="signal peptide" evidence="2">
    <location>
        <begin position="1"/>
        <end position="25"/>
    </location>
</feature>
<reference evidence="3 4" key="1">
    <citation type="journal article" date="2019" name="Sci. Rep.">
        <title>Comparative genomics of chytrid fungi reveal insights into the obligate biotrophic and pathogenic lifestyle of Synchytrium endobioticum.</title>
        <authorList>
            <person name="van de Vossenberg B.T.L.H."/>
            <person name="Warris S."/>
            <person name="Nguyen H.D.T."/>
            <person name="van Gent-Pelzer M.P.E."/>
            <person name="Joly D.L."/>
            <person name="van de Geest H.C."/>
            <person name="Bonants P.J.M."/>
            <person name="Smith D.S."/>
            <person name="Levesque C.A."/>
            <person name="van der Lee T.A.J."/>
        </authorList>
    </citation>
    <scope>NUCLEOTIDE SEQUENCE [LARGE SCALE GENOMIC DNA]</scope>
    <source>
        <strain evidence="3 4">MB42</strain>
    </source>
</reference>
<gene>
    <name evidence="3" type="ORF">SeMB42_g07901</name>
</gene>